<evidence type="ECO:0000313" key="2">
    <source>
        <dbReference type="Proteomes" id="UP001144347"/>
    </source>
</evidence>
<dbReference type="Pfam" id="PF05635">
    <property type="entry name" value="23S_rRNA_IVP"/>
    <property type="match status" value="1"/>
</dbReference>
<dbReference type="PANTHER" id="PTHR38471">
    <property type="entry name" value="FOUR HELIX BUNDLE PROTEIN"/>
    <property type="match status" value="1"/>
</dbReference>
<evidence type="ECO:0000313" key="1">
    <source>
        <dbReference type="EMBL" id="MCZ4245393.1"/>
    </source>
</evidence>
<organism evidence="1 2">
    <name type="scientific">Pedobacter punctiformis</name>
    <dbReference type="NCBI Taxonomy" id="3004097"/>
    <lineage>
        <taxon>Bacteria</taxon>
        <taxon>Pseudomonadati</taxon>
        <taxon>Bacteroidota</taxon>
        <taxon>Sphingobacteriia</taxon>
        <taxon>Sphingobacteriales</taxon>
        <taxon>Sphingobacteriaceae</taxon>
        <taxon>Pedobacter</taxon>
    </lineage>
</organism>
<keyword evidence="2" id="KW-1185">Reference proteome</keyword>
<comment type="caution">
    <text evidence="1">The sequence shown here is derived from an EMBL/GenBank/DDBJ whole genome shotgun (WGS) entry which is preliminary data.</text>
</comment>
<proteinExistence type="predicted"/>
<dbReference type="InterPro" id="IPR036583">
    <property type="entry name" value="23S_rRNA_IVS_sf"/>
</dbReference>
<accession>A0ABT4LBX6</accession>
<reference evidence="1" key="1">
    <citation type="submission" date="2022-12" db="EMBL/GenBank/DDBJ databases">
        <title>Genome sequence of HCMS5-2.</title>
        <authorList>
            <person name="Woo H."/>
        </authorList>
    </citation>
    <scope>NUCLEOTIDE SEQUENCE</scope>
    <source>
        <strain evidence="1">HCMS5-2</strain>
    </source>
</reference>
<dbReference type="Gene3D" id="1.20.1440.60">
    <property type="entry name" value="23S rRNA-intervening sequence"/>
    <property type="match status" value="1"/>
</dbReference>
<protein>
    <submittedName>
        <fullName evidence="1">Four helix bundle protein</fullName>
    </submittedName>
</protein>
<dbReference type="EMBL" id="JAPWGM010000005">
    <property type="protein sequence ID" value="MCZ4245393.1"/>
    <property type="molecule type" value="Genomic_DNA"/>
</dbReference>
<dbReference type="PANTHER" id="PTHR38471:SF2">
    <property type="entry name" value="FOUR HELIX BUNDLE PROTEIN"/>
    <property type="match status" value="1"/>
</dbReference>
<dbReference type="InterPro" id="IPR012657">
    <property type="entry name" value="23S_rRNA-intervening_sequence"/>
</dbReference>
<name>A0ABT4LBX6_9SPHI</name>
<dbReference type="CDD" id="cd16377">
    <property type="entry name" value="23S_rRNA_IVP_like"/>
    <property type="match status" value="1"/>
</dbReference>
<gene>
    <name evidence="1" type="ORF">O0955_15395</name>
</gene>
<dbReference type="Proteomes" id="UP001144347">
    <property type="component" value="Unassembled WGS sequence"/>
</dbReference>
<dbReference type="SUPFAM" id="SSF158446">
    <property type="entry name" value="IVS-encoded protein-like"/>
    <property type="match status" value="1"/>
</dbReference>
<dbReference type="RefSeq" id="WP_269428448.1">
    <property type="nucleotide sequence ID" value="NZ_JAPWGM010000005.1"/>
</dbReference>
<sequence>MRIYSFEKLDTWQKARIFRKEIYILIRKFPKEEIYGLTSQIKRSASSIGDCLAEGSARITAKDKAHYITMAYSSAIETVNHIIGAHDLEYIEEEEYIAFRLKLDELTNKLNALRNAILKDKA</sequence>
<dbReference type="NCBIfam" id="TIGR02436">
    <property type="entry name" value="four helix bundle protein"/>
    <property type="match status" value="1"/>
</dbReference>